<comment type="caution">
    <text evidence="2">The sequence shown here is derived from an EMBL/GenBank/DDBJ whole genome shotgun (WGS) entry which is preliminary data.</text>
</comment>
<keyword evidence="3" id="KW-1185">Reference proteome</keyword>
<gene>
    <name evidence="2" type="ORF">GIY09_11710</name>
</gene>
<dbReference type="InterPro" id="IPR053392">
    <property type="entry name" value="Transposase_IS30-like"/>
</dbReference>
<sequence length="147" mass="16899">MWCKEKNFTSEQTQYIKECVAKGWTPDVMIGRGEKDLGCSMSTLYRRFKDSPLFEVTTLPMQGKRKPNRHKETRGRQADKRTLDDRKKAYPAYESESGHLEGDTIIGKNLMSAVITFAERVSKLIIALEPPGHKAKHIEETLNNWLN</sequence>
<dbReference type="AlphaFoldDB" id="A0A6I2GLP4"/>
<dbReference type="Proteomes" id="UP000430975">
    <property type="component" value="Unassembled WGS sequence"/>
</dbReference>
<dbReference type="GO" id="GO:0032196">
    <property type="term" value="P:transposition"/>
    <property type="evidence" value="ECO:0007669"/>
    <property type="project" value="TreeGrafter"/>
</dbReference>
<organism evidence="2 3">
    <name type="scientific">Fundicoccus ignavus</name>
    <dbReference type="NCBI Taxonomy" id="2664442"/>
    <lineage>
        <taxon>Bacteria</taxon>
        <taxon>Bacillati</taxon>
        <taxon>Bacillota</taxon>
        <taxon>Bacilli</taxon>
        <taxon>Lactobacillales</taxon>
        <taxon>Aerococcaceae</taxon>
        <taxon>Fundicoccus</taxon>
    </lineage>
</organism>
<evidence type="ECO:0000313" key="2">
    <source>
        <dbReference type="EMBL" id="MRI86511.1"/>
    </source>
</evidence>
<feature type="compositionally biased region" description="Basic and acidic residues" evidence="1">
    <location>
        <begin position="74"/>
        <end position="88"/>
    </location>
</feature>
<evidence type="ECO:0000256" key="1">
    <source>
        <dbReference type="SAM" id="MobiDB-lite"/>
    </source>
</evidence>
<reference evidence="2 3" key="1">
    <citation type="submission" date="2019-11" db="EMBL/GenBank/DDBJ databases">
        <title>Characterisation of Fundicoccus ignavus gen. nov. sp. nov., a novel genus of the family Aerococcaceae isolated from bulk tank milk.</title>
        <authorList>
            <person name="Siebert A."/>
            <person name="Huptas C."/>
            <person name="Wenning M."/>
            <person name="Scherer S."/>
            <person name="Doll E.V."/>
        </authorList>
    </citation>
    <scope>NUCLEOTIDE SEQUENCE [LARGE SCALE GENOMIC DNA]</scope>
    <source>
        <strain evidence="2 3">WS4759</strain>
    </source>
</reference>
<dbReference type="EMBL" id="WJQS01000020">
    <property type="protein sequence ID" value="MRI86511.1"/>
    <property type="molecule type" value="Genomic_DNA"/>
</dbReference>
<proteinExistence type="predicted"/>
<dbReference type="NCBIfam" id="NF033563">
    <property type="entry name" value="transpos_IS30"/>
    <property type="match status" value="1"/>
</dbReference>
<dbReference type="PANTHER" id="PTHR10948">
    <property type="entry name" value="TRANSPOSASE"/>
    <property type="match status" value="1"/>
</dbReference>
<protein>
    <submittedName>
        <fullName evidence="2">IS30 family transposase</fullName>
    </submittedName>
</protein>
<name>A0A6I2GLP4_9LACT</name>
<dbReference type="InterPro" id="IPR051917">
    <property type="entry name" value="Transposase-Integrase"/>
</dbReference>
<dbReference type="RefSeq" id="WP_153864160.1">
    <property type="nucleotide sequence ID" value="NZ_WJQS01000020.1"/>
</dbReference>
<feature type="compositionally biased region" description="Basic residues" evidence="1">
    <location>
        <begin position="63"/>
        <end position="73"/>
    </location>
</feature>
<evidence type="ECO:0000313" key="3">
    <source>
        <dbReference type="Proteomes" id="UP000430975"/>
    </source>
</evidence>
<dbReference type="GO" id="GO:0005829">
    <property type="term" value="C:cytosol"/>
    <property type="evidence" value="ECO:0007669"/>
    <property type="project" value="TreeGrafter"/>
</dbReference>
<accession>A0A6I2GLP4</accession>
<feature type="region of interest" description="Disordered" evidence="1">
    <location>
        <begin position="61"/>
        <end position="94"/>
    </location>
</feature>
<dbReference type="PANTHER" id="PTHR10948:SF23">
    <property type="entry name" value="TRANSPOSASE INSI FOR INSERTION SEQUENCE ELEMENT IS30A-RELATED"/>
    <property type="match status" value="1"/>
</dbReference>
<dbReference type="GO" id="GO:0004803">
    <property type="term" value="F:transposase activity"/>
    <property type="evidence" value="ECO:0007669"/>
    <property type="project" value="TreeGrafter"/>
</dbReference>